<dbReference type="PROSITE" id="PS51015">
    <property type="entry name" value="YDG"/>
    <property type="match status" value="1"/>
</dbReference>
<feature type="domain" description="RING-type" evidence="7">
    <location>
        <begin position="265"/>
        <end position="303"/>
    </location>
</feature>
<gene>
    <name evidence="9" type="ORF">BC936DRAFT_139346</name>
</gene>
<dbReference type="PROSITE" id="PS50089">
    <property type="entry name" value="ZF_RING_2"/>
    <property type="match status" value="1"/>
</dbReference>
<dbReference type="Pfam" id="PF13920">
    <property type="entry name" value="zf-C3HC4_3"/>
    <property type="match status" value="1"/>
</dbReference>
<keyword evidence="5" id="KW-0175">Coiled coil</keyword>
<evidence type="ECO:0000313" key="9">
    <source>
        <dbReference type="EMBL" id="RUP18993.1"/>
    </source>
</evidence>
<dbReference type="Gene3D" id="2.30.280.10">
    <property type="entry name" value="SRA-YDG"/>
    <property type="match status" value="1"/>
</dbReference>
<keyword evidence="2 4" id="KW-0539">Nucleus</keyword>
<dbReference type="GO" id="GO:0061630">
    <property type="term" value="F:ubiquitin protein ligase activity"/>
    <property type="evidence" value="ECO:0007669"/>
    <property type="project" value="TreeGrafter"/>
</dbReference>
<feature type="domain" description="YDG" evidence="8">
    <location>
        <begin position="10"/>
        <end position="177"/>
    </location>
</feature>
<dbReference type="OrthoDB" id="2270193at2759"/>
<proteinExistence type="predicted"/>
<comment type="caution">
    <text evidence="9">The sequence shown here is derived from an EMBL/GenBank/DDBJ whole genome shotgun (WGS) entry which is preliminary data.</text>
</comment>
<feature type="region of interest" description="Disordered" evidence="6">
    <location>
        <begin position="1"/>
        <end position="20"/>
    </location>
</feature>
<dbReference type="Proteomes" id="UP000268093">
    <property type="component" value="Unassembled WGS sequence"/>
</dbReference>
<sequence length="576" mass="64690">MRPQGLCDNLLASGKNGSSVNPFPHPILPQTLPPPTSPPISGIAGGKMGCPSIVLAAGYPEDADDGDEFTYTGSGGRDLTGNKRTGSQTADQALDRFNLALAKTCHAGLNEKFGADAGDLWYKSGPIRVVRSDKLKRHHPMFAPAEGQRYDGIYKLVKYWKERGHSGHLVWRFLMRRDDPDPAPWTVEGKRRIAELGLRMVFPNDDDKGKGKGKVKAKCYEIPADVVTMMRQDAKDERVWEDVMEQKFWSEYEFLHYVFSTAVVCCVCSETITDPVTTSCGHIACLTCLRKVTSKEPRCPWCRSDLKDPETGKVSYAVNGNLVAVLKRINWAYAGGRLPEKYSSATVGSTVKEMKGVQASKGKNKGEDKAPTNVSSKARGKLERKRKEVLVEEEEEEELRDADEVMGLEDEEEVDELDNDDDFIETWNKKGKARTKAARRATRKRKAILEMEEEEEVVMDLLDDDDDFVVAPRKKGKGKGAKATPRATRKRKVILEMEDDDDGFVVTPRKKGQAALRTGRKRRAILEEEEEEEQEEVNELADDLVETPLEGVETVQKDMAARSWRSKRKWEIYVEI</sequence>
<name>A0A433BA27_9FUNG</name>
<evidence type="ECO:0008006" key="11">
    <source>
        <dbReference type="Google" id="ProtNLM"/>
    </source>
</evidence>
<accession>A0A433BA27</accession>
<keyword evidence="1" id="KW-0238">DNA-binding</keyword>
<dbReference type="InterPro" id="IPR013083">
    <property type="entry name" value="Znf_RING/FYVE/PHD"/>
</dbReference>
<dbReference type="GO" id="GO:0003677">
    <property type="term" value="F:DNA binding"/>
    <property type="evidence" value="ECO:0007669"/>
    <property type="project" value="UniProtKB-KW"/>
</dbReference>
<keyword evidence="3" id="KW-0863">Zinc-finger</keyword>
<evidence type="ECO:0000259" key="7">
    <source>
        <dbReference type="PROSITE" id="PS50089"/>
    </source>
</evidence>
<feature type="coiled-coil region" evidence="5">
    <location>
        <begin position="516"/>
        <end position="547"/>
    </location>
</feature>
<reference evidence="9 10" key="1">
    <citation type="journal article" date="2018" name="New Phytol.">
        <title>Phylogenomics of Endogonaceae and evolution of mycorrhizas within Mucoromycota.</title>
        <authorList>
            <person name="Chang Y."/>
            <person name="Desiro A."/>
            <person name="Na H."/>
            <person name="Sandor L."/>
            <person name="Lipzen A."/>
            <person name="Clum A."/>
            <person name="Barry K."/>
            <person name="Grigoriev I.V."/>
            <person name="Martin F.M."/>
            <person name="Stajich J.E."/>
            <person name="Smith M.E."/>
            <person name="Bonito G."/>
            <person name="Spatafora J.W."/>
        </authorList>
    </citation>
    <scope>NUCLEOTIDE SEQUENCE [LARGE SCALE GENOMIC DNA]</scope>
    <source>
        <strain evidence="9 10">GMNB39</strain>
    </source>
</reference>
<dbReference type="GO" id="GO:0008270">
    <property type="term" value="F:zinc ion binding"/>
    <property type="evidence" value="ECO:0007669"/>
    <property type="project" value="UniProtKB-KW"/>
</dbReference>
<keyword evidence="3" id="KW-0479">Metal-binding</keyword>
<dbReference type="PANTHER" id="PTHR14140">
    <property type="entry name" value="E3 UBIQUITIN-PROTEIN LIGASE UHRF-RELATED"/>
    <property type="match status" value="1"/>
</dbReference>
<dbReference type="GO" id="GO:0016567">
    <property type="term" value="P:protein ubiquitination"/>
    <property type="evidence" value="ECO:0007669"/>
    <property type="project" value="TreeGrafter"/>
</dbReference>
<dbReference type="GO" id="GO:0005634">
    <property type="term" value="C:nucleus"/>
    <property type="evidence" value="ECO:0007669"/>
    <property type="project" value="UniProtKB-SubCell"/>
</dbReference>
<protein>
    <recommendedName>
        <fullName evidence="11">PUA-like domain-containing protein</fullName>
    </recommendedName>
</protein>
<dbReference type="SUPFAM" id="SSF88697">
    <property type="entry name" value="PUA domain-like"/>
    <property type="match status" value="1"/>
</dbReference>
<dbReference type="AlphaFoldDB" id="A0A433BA27"/>
<evidence type="ECO:0000256" key="4">
    <source>
        <dbReference type="PROSITE-ProRule" id="PRU00358"/>
    </source>
</evidence>
<evidence type="ECO:0000259" key="8">
    <source>
        <dbReference type="PROSITE" id="PS51015"/>
    </source>
</evidence>
<dbReference type="GO" id="GO:0044027">
    <property type="term" value="P:negative regulation of gene expression via chromosomal CpG island methylation"/>
    <property type="evidence" value="ECO:0007669"/>
    <property type="project" value="TreeGrafter"/>
</dbReference>
<dbReference type="Gene3D" id="3.30.40.10">
    <property type="entry name" value="Zinc/RING finger domain, C3HC4 (zinc finger)"/>
    <property type="match status" value="1"/>
</dbReference>
<feature type="region of interest" description="Disordered" evidence="6">
    <location>
        <begin position="356"/>
        <end position="395"/>
    </location>
</feature>
<keyword evidence="3" id="KW-0862">Zinc</keyword>
<dbReference type="SMART" id="SM00466">
    <property type="entry name" value="SRA"/>
    <property type="match status" value="1"/>
</dbReference>
<organism evidence="9 10">
    <name type="scientific">Jimgerdemannia flammicorona</name>
    <dbReference type="NCBI Taxonomy" id="994334"/>
    <lineage>
        <taxon>Eukaryota</taxon>
        <taxon>Fungi</taxon>
        <taxon>Fungi incertae sedis</taxon>
        <taxon>Mucoromycota</taxon>
        <taxon>Mucoromycotina</taxon>
        <taxon>Endogonomycetes</taxon>
        <taxon>Endogonales</taxon>
        <taxon>Endogonaceae</taxon>
        <taxon>Jimgerdemannia</taxon>
    </lineage>
</organism>
<evidence type="ECO:0000256" key="3">
    <source>
        <dbReference type="PROSITE-ProRule" id="PRU00175"/>
    </source>
</evidence>
<evidence type="ECO:0000256" key="5">
    <source>
        <dbReference type="SAM" id="Coils"/>
    </source>
</evidence>
<dbReference type="SMART" id="SM00184">
    <property type="entry name" value="RING"/>
    <property type="match status" value="1"/>
</dbReference>
<dbReference type="InterPro" id="IPR045134">
    <property type="entry name" value="UHRF1/2-like"/>
</dbReference>
<evidence type="ECO:0000256" key="1">
    <source>
        <dbReference type="ARBA" id="ARBA00023125"/>
    </source>
</evidence>
<evidence type="ECO:0000256" key="2">
    <source>
        <dbReference type="ARBA" id="ARBA00023242"/>
    </source>
</evidence>
<dbReference type="Pfam" id="PF02182">
    <property type="entry name" value="SAD_SRA"/>
    <property type="match status" value="1"/>
</dbReference>
<evidence type="ECO:0000256" key="6">
    <source>
        <dbReference type="SAM" id="MobiDB-lite"/>
    </source>
</evidence>
<dbReference type="EMBL" id="RBNI01014767">
    <property type="protein sequence ID" value="RUP18993.1"/>
    <property type="molecule type" value="Genomic_DNA"/>
</dbReference>
<comment type="subcellular location">
    <subcellularLocation>
        <location evidence="4">Nucleus</location>
    </subcellularLocation>
</comment>
<dbReference type="SUPFAM" id="SSF57850">
    <property type="entry name" value="RING/U-box"/>
    <property type="match status" value="1"/>
</dbReference>
<keyword evidence="10" id="KW-1185">Reference proteome</keyword>
<dbReference type="InterPro" id="IPR003105">
    <property type="entry name" value="SRA_YDG"/>
</dbReference>
<dbReference type="PANTHER" id="PTHR14140:SF45">
    <property type="entry name" value="RING-TYPE E3 UBIQUITIN TRANSFERASE"/>
    <property type="match status" value="1"/>
</dbReference>
<dbReference type="PROSITE" id="PS50096">
    <property type="entry name" value="IQ"/>
    <property type="match status" value="1"/>
</dbReference>
<evidence type="ECO:0000313" key="10">
    <source>
        <dbReference type="Proteomes" id="UP000268093"/>
    </source>
</evidence>
<dbReference type="InterPro" id="IPR036987">
    <property type="entry name" value="SRA-YDG_sf"/>
</dbReference>
<dbReference type="InterPro" id="IPR001841">
    <property type="entry name" value="Znf_RING"/>
</dbReference>
<dbReference type="InterPro" id="IPR015947">
    <property type="entry name" value="PUA-like_sf"/>
</dbReference>